<evidence type="ECO:0000313" key="2">
    <source>
        <dbReference type="Proteomes" id="UP000815325"/>
    </source>
</evidence>
<dbReference type="Proteomes" id="UP000815325">
    <property type="component" value="Unassembled WGS sequence"/>
</dbReference>
<keyword evidence="2" id="KW-1185">Reference proteome</keyword>
<organism evidence="1 2">
    <name type="scientific">Dunaliella salina</name>
    <name type="common">Green alga</name>
    <name type="synonym">Protococcus salinus</name>
    <dbReference type="NCBI Taxonomy" id="3046"/>
    <lineage>
        <taxon>Eukaryota</taxon>
        <taxon>Viridiplantae</taxon>
        <taxon>Chlorophyta</taxon>
        <taxon>core chlorophytes</taxon>
        <taxon>Chlorophyceae</taxon>
        <taxon>CS clade</taxon>
        <taxon>Chlamydomonadales</taxon>
        <taxon>Dunaliellaceae</taxon>
        <taxon>Dunaliella</taxon>
    </lineage>
</organism>
<evidence type="ECO:0000313" key="1">
    <source>
        <dbReference type="EMBL" id="KAF5832493.1"/>
    </source>
</evidence>
<comment type="caution">
    <text evidence="1">The sequence shown here is derived from an EMBL/GenBank/DDBJ whole genome shotgun (WGS) entry which is preliminary data.</text>
</comment>
<evidence type="ECO:0008006" key="3">
    <source>
        <dbReference type="Google" id="ProtNLM"/>
    </source>
</evidence>
<protein>
    <recommendedName>
        <fullName evidence="3">Secreted protein</fullName>
    </recommendedName>
</protein>
<dbReference type="EMBL" id="MU069868">
    <property type="protein sequence ID" value="KAF5832493.1"/>
    <property type="molecule type" value="Genomic_DNA"/>
</dbReference>
<proteinExistence type="predicted"/>
<reference evidence="1" key="1">
    <citation type="submission" date="2017-08" db="EMBL/GenBank/DDBJ databases">
        <authorList>
            <person name="Polle J.E."/>
            <person name="Barry K."/>
            <person name="Cushman J."/>
            <person name="Schmutz J."/>
            <person name="Tran D."/>
            <person name="Hathwaick L.T."/>
            <person name="Yim W.C."/>
            <person name="Jenkins J."/>
            <person name="Mckie-Krisberg Z.M."/>
            <person name="Prochnik S."/>
            <person name="Lindquist E."/>
            <person name="Dockter R.B."/>
            <person name="Adam C."/>
            <person name="Molina H."/>
            <person name="Bunkerborg J."/>
            <person name="Jin E."/>
            <person name="Buchheim M."/>
            <person name="Magnuson J."/>
        </authorList>
    </citation>
    <scope>NUCLEOTIDE SEQUENCE</scope>
    <source>
        <strain evidence="1">CCAP 19/18</strain>
    </source>
</reference>
<accession>A0ABQ7GD02</accession>
<sequence>MHMCACACACVTRSCCLHSVLTEAAPKLHTHLRSAWQCSSMHGFAALSGWINIWSVVGHLPSACQSGWRNLPCLVLALGGTTRRLKW</sequence>
<name>A0ABQ7GD02_DUNSA</name>
<gene>
    <name evidence="1" type="ORF">DUNSADRAFT_11593</name>
</gene>